<keyword evidence="2" id="KW-1185">Reference proteome</keyword>
<gene>
    <name evidence="1" type="ORF">BZM27_05610</name>
</gene>
<name>A0A4V2NHM9_9BURK</name>
<comment type="caution">
    <text evidence="1">The sequence shown here is derived from an EMBL/GenBank/DDBJ whole genome shotgun (WGS) entry which is preliminary data.</text>
</comment>
<evidence type="ECO:0000313" key="2">
    <source>
        <dbReference type="Proteomes" id="UP000294200"/>
    </source>
</evidence>
<accession>A0A4V2NHM9</accession>
<dbReference type="EMBL" id="MWML01000012">
    <property type="protein sequence ID" value="TCG09428.1"/>
    <property type="molecule type" value="Genomic_DNA"/>
</dbReference>
<reference evidence="1 2" key="1">
    <citation type="submission" date="2017-02" db="EMBL/GenBank/DDBJ databases">
        <title>Paraburkholderia sophoroidis sp. nov. and Paraburkholderia steynii sp. nov. rhizobial symbionts of the fynbos legume Hypocalyptus sophoroides.</title>
        <authorList>
            <person name="Steenkamp E.T."/>
            <person name="Beukes C.W."/>
            <person name="Van Zyl E."/>
            <person name="Avontuur J."/>
            <person name="Chan W.Y."/>
            <person name="Hassen A."/>
            <person name="Palmer M."/>
            <person name="Mthombeni L."/>
            <person name="Phalane F."/>
            <person name="Sereme K."/>
            <person name="Venter S.N."/>
        </authorList>
    </citation>
    <scope>NUCLEOTIDE SEQUENCE [LARGE SCALE GENOMIC DNA]</scope>
    <source>
        <strain evidence="1 2">HC1.1ba</strain>
    </source>
</reference>
<organism evidence="1 2">
    <name type="scientific">Paraburkholderia steynii</name>
    <dbReference type="NCBI Taxonomy" id="1245441"/>
    <lineage>
        <taxon>Bacteria</taxon>
        <taxon>Pseudomonadati</taxon>
        <taxon>Pseudomonadota</taxon>
        <taxon>Betaproteobacteria</taxon>
        <taxon>Burkholderiales</taxon>
        <taxon>Burkholderiaceae</taxon>
        <taxon>Paraburkholderia</taxon>
    </lineage>
</organism>
<proteinExistence type="predicted"/>
<dbReference type="Proteomes" id="UP000294200">
    <property type="component" value="Unassembled WGS sequence"/>
</dbReference>
<sequence length="197" mass="22256">MNSYQNCDAHRRQSYANAIAAYDSGKNFPEQVFHGNWQKFLFFQSDYLFSSEFVDTVHDVLQQERANTVCLLNLGRTNVDDSESSASIYIDEEMNGESFMDRLVAGGPAGGWLFAVERYVCASDVGSWSIYCEKDSDIAVVALRASEDDKLECCFRHVFAEPITKLLEQGAPPRFPFSDLLPTWREGLLDNYGVCAR</sequence>
<protein>
    <submittedName>
        <fullName evidence="1">Uncharacterized protein</fullName>
    </submittedName>
</protein>
<evidence type="ECO:0000313" key="1">
    <source>
        <dbReference type="EMBL" id="TCG09428.1"/>
    </source>
</evidence>
<dbReference type="AlphaFoldDB" id="A0A4V2NHM9"/>